<gene>
    <name evidence="1" type="ORF">MARPO_0194s0004</name>
</gene>
<evidence type="ECO:0000313" key="1">
    <source>
        <dbReference type="EMBL" id="PTQ27524.1"/>
    </source>
</evidence>
<dbReference type="EMBL" id="KZ772862">
    <property type="protein sequence ID" value="PTQ27524.1"/>
    <property type="molecule type" value="Genomic_DNA"/>
</dbReference>
<evidence type="ECO:0000313" key="2">
    <source>
        <dbReference type="Proteomes" id="UP000244005"/>
    </source>
</evidence>
<keyword evidence="2" id="KW-1185">Reference proteome</keyword>
<dbReference type="AlphaFoldDB" id="A0A2R6W109"/>
<protein>
    <submittedName>
        <fullName evidence="1">Uncharacterized protein</fullName>
    </submittedName>
</protein>
<reference evidence="2" key="1">
    <citation type="journal article" date="2017" name="Cell">
        <title>Insights into land plant evolution garnered from the Marchantia polymorpha genome.</title>
        <authorList>
            <person name="Bowman J.L."/>
            <person name="Kohchi T."/>
            <person name="Yamato K.T."/>
            <person name="Jenkins J."/>
            <person name="Shu S."/>
            <person name="Ishizaki K."/>
            <person name="Yamaoka S."/>
            <person name="Nishihama R."/>
            <person name="Nakamura Y."/>
            <person name="Berger F."/>
            <person name="Adam C."/>
            <person name="Aki S.S."/>
            <person name="Althoff F."/>
            <person name="Araki T."/>
            <person name="Arteaga-Vazquez M.A."/>
            <person name="Balasubrmanian S."/>
            <person name="Barry K."/>
            <person name="Bauer D."/>
            <person name="Boehm C.R."/>
            <person name="Briginshaw L."/>
            <person name="Caballero-Perez J."/>
            <person name="Catarino B."/>
            <person name="Chen F."/>
            <person name="Chiyoda S."/>
            <person name="Chovatia M."/>
            <person name="Davies K.M."/>
            <person name="Delmans M."/>
            <person name="Demura T."/>
            <person name="Dierschke T."/>
            <person name="Dolan L."/>
            <person name="Dorantes-Acosta A.E."/>
            <person name="Eklund D.M."/>
            <person name="Florent S.N."/>
            <person name="Flores-Sandoval E."/>
            <person name="Fujiyama A."/>
            <person name="Fukuzawa H."/>
            <person name="Galik B."/>
            <person name="Grimanelli D."/>
            <person name="Grimwood J."/>
            <person name="Grossniklaus U."/>
            <person name="Hamada T."/>
            <person name="Haseloff J."/>
            <person name="Hetherington A.J."/>
            <person name="Higo A."/>
            <person name="Hirakawa Y."/>
            <person name="Hundley H.N."/>
            <person name="Ikeda Y."/>
            <person name="Inoue K."/>
            <person name="Inoue S.I."/>
            <person name="Ishida S."/>
            <person name="Jia Q."/>
            <person name="Kakita M."/>
            <person name="Kanazawa T."/>
            <person name="Kawai Y."/>
            <person name="Kawashima T."/>
            <person name="Kennedy M."/>
            <person name="Kinose K."/>
            <person name="Kinoshita T."/>
            <person name="Kohara Y."/>
            <person name="Koide E."/>
            <person name="Komatsu K."/>
            <person name="Kopischke S."/>
            <person name="Kubo M."/>
            <person name="Kyozuka J."/>
            <person name="Lagercrantz U."/>
            <person name="Lin S.S."/>
            <person name="Lindquist E."/>
            <person name="Lipzen A.M."/>
            <person name="Lu C.W."/>
            <person name="De Luna E."/>
            <person name="Martienssen R.A."/>
            <person name="Minamino N."/>
            <person name="Mizutani M."/>
            <person name="Mizutani M."/>
            <person name="Mochizuki N."/>
            <person name="Monte I."/>
            <person name="Mosher R."/>
            <person name="Nagasaki H."/>
            <person name="Nakagami H."/>
            <person name="Naramoto S."/>
            <person name="Nishitani K."/>
            <person name="Ohtani M."/>
            <person name="Okamoto T."/>
            <person name="Okumura M."/>
            <person name="Phillips J."/>
            <person name="Pollak B."/>
            <person name="Reinders A."/>
            <person name="Rovekamp M."/>
            <person name="Sano R."/>
            <person name="Sawa S."/>
            <person name="Schmid M.W."/>
            <person name="Shirakawa M."/>
            <person name="Solano R."/>
            <person name="Spunde A."/>
            <person name="Suetsugu N."/>
            <person name="Sugano S."/>
            <person name="Sugiyama A."/>
            <person name="Sun R."/>
            <person name="Suzuki Y."/>
            <person name="Takenaka M."/>
            <person name="Takezawa D."/>
            <person name="Tomogane H."/>
            <person name="Tsuzuki M."/>
            <person name="Ueda T."/>
            <person name="Umeda M."/>
            <person name="Ward J.M."/>
            <person name="Watanabe Y."/>
            <person name="Yazaki K."/>
            <person name="Yokoyama R."/>
            <person name="Yoshitake Y."/>
            <person name="Yotsui I."/>
            <person name="Zachgo S."/>
            <person name="Schmutz J."/>
        </authorList>
    </citation>
    <scope>NUCLEOTIDE SEQUENCE [LARGE SCALE GENOMIC DNA]</scope>
    <source>
        <strain evidence="2">Tak-1</strain>
    </source>
</reference>
<name>A0A2R6W109_MARPO</name>
<dbReference type="Proteomes" id="UP000244005">
    <property type="component" value="Unassembled WGS sequence"/>
</dbReference>
<accession>A0A2R6W109</accession>
<organism evidence="1 2">
    <name type="scientific">Marchantia polymorpha</name>
    <name type="common">Common liverwort</name>
    <name type="synonym">Marchantia aquatica</name>
    <dbReference type="NCBI Taxonomy" id="3197"/>
    <lineage>
        <taxon>Eukaryota</taxon>
        <taxon>Viridiplantae</taxon>
        <taxon>Streptophyta</taxon>
        <taxon>Embryophyta</taxon>
        <taxon>Marchantiophyta</taxon>
        <taxon>Marchantiopsida</taxon>
        <taxon>Marchantiidae</taxon>
        <taxon>Marchantiales</taxon>
        <taxon>Marchantiaceae</taxon>
        <taxon>Marchantia</taxon>
    </lineage>
</organism>
<sequence length="83" mass="9979">MHNDYSQQRRPVSTRDGSSSWTFYCCRPFPVHAGCQRMLELFVFDFEMSTRLRRLKILLMISRLERLQLSFCIDLGIRFRKSV</sequence>
<dbReference type="Gramene" id="Mp5g22050.1">
    <property type="protein sequence ID" value="Mp5g22050.1.cds"/>
    <property type="gene ID" value="Mp5g22050"/>
</dbReference>
<proteinExistence type="predicted"/>